<reference evidence="2 3" key="1">
    <citation type="journal article" date="2011" name="J. Bacteriol.">
        <title>Genome sequence of the halotolerant marine bacterium Myxococcus fulvus HW-1.</title>
        <authorList>
            <person name="Li Z.F."/>
            <person name="Li X."/>
            <person name="Liu H."/>
            <person name="Liu X."/>
            <person name="Han K."/>
            <person name="Wu Z.H."/>
            <person name="Hu W."/>
            <person name="Li F.F."/>
            <person name="Li Y.Z."/>
        </authorList>
    </citation>
    <scope>NUCLEOTIDE SEQUENCE [LARGE SCALE GENOMIC DNA]</scope>
    <source>
        <strain evidence="3">ATCC BAA-855 / HW-1</strain>
    </source>
</reference>
<dbReference type="InterPro" id="IPR016024">
    <property type="entry name" value="ARM-type_fold"/>
</dbReference>
<dbReference type="InterPro" id="IPR014825">
    <property type="entry name" value="DNA_alkylation"/>
</dbReference>
<dbReference type="PANTHER" id="PTHR41291:SF1">
    <property type="entry name" value="DNA ALKYLATION REPAIR PROTEIN"/>
    <property type="match status" value="1"/>
</dbReference>
<dbReference type="EMBL" id="CP002830">
    <property type="protein sequence ID" value="AEI64916.1"/>
    <property type="molecule type" value="Genomic_DNA"/>
</dbReference>
<gene>
    <name evidence="2" type="ordered locus">LILAB_15055</name>
</gene>
<dbReference type="AlphaFoldDB" id="F8CFU7"/>
<sequence>MTLSQVMKQLESQGDEKVRQRYVRDGAGDNVFGVLLGKIRGLAATLGTNHGLGLELWETGNHDARILACMLLDPAALTEKEARGLLEPLSNATLVDELVGRVLVHAPVAPKLQEKWMDGRKELSRRAGWKLLAGRIARGPEKDLDVGATLARIERELPDAPYRVKEGINYCLVWIGLHLPAYTAEAIAIGERLGRWDPRPIPKGCTSSYAPEWIAAALALRKGEKTEARKAMEATAKAKATRGEGKPVAAKAKSAPARKKSAAKKPSSRTRAR</sequence>
<evidence type="ECO:0000313" key="2">
    <source>
        <dbReference type="EMBL" id="AEI64916.1"/>
    </source>
</evidence>
<protein>
    <recommendedName>
        <fullName evidence="4">DNA alkylation repair protein</fullName>
    </recommendedName>
</protein>
<dbReference type="Proteomes" id="UP000000488">
    <property type="component" value="Chromosome"/>
</dbReference>
<dbReference type="SUPFAM" id="SSF48371">
    <property type="entry name" value="ARM repeat"/>
    <property type="match status" value="1"/>
</dbReference>
<dbReference type="eggNOG" id="COG4912">
    <property type="taxonomic scope" value="Bacteria"/>
</dbReference>
<feature type="compositionally biased region" description="Basic residues" evidence="1">
    <location>
        <begin position="256"/>
        <end position="273"/>
    </location>
</feature>
<dbReference type="Pfam" id="PF08713">
    <property type="entry name" value="DNA_alkylation"/>
    <property type="match status" value="1"/>
</dbReference>
<name>F8CFU7_MYXFH</name>
<feature type="compositionally biased region" description="Low complexity" evidence="1">
    <location>
        <begin position="246"/>
        <end position="255"/>
    </location>
</feature>
<proteinExistence type="predicted"/>
<dbReference type="KEGG" id="mfu:LILAB_15055"/>
<feature type="region of interest" description="Disordered" evidence="1">
    <location>
        <begin position="229"/>
        <end position="273"/>
    </location>
</feature>
<dbReference type="HOGENOM" id="CLU_061369_0_0_7"/>
<accession>F8CFU7</accession>
<evidence type="ECO:0000256" key="1">
    <source>
        <dbReference type="SAM" id="MobiDB-lite"/>
    </source>
</evidence>
<evidence type="ECO:0000313" key="3">
    <source>
        <dbReference type="Proteomes" id="UP000000488"/>
    </source>
</evidence>
<dbReference type="Gene3D" id="1.25.10.90">
    <property type="match status" value="1"/>
</dbReference>
<dbReference type="CDD" id="cd06561">
    <property type="entry name" value="AlkD_like"/>
    <property type="match status" value="1"/>
</dbReference>
<dbReference type="STRING" id="483219.LILAB_15055"/>
<dbReference type="PANTHER" id="PTHR41291">
    <property type="entry name" value="DNA ALKYLATION REPAIR PROTEIN"/>
    <property type="match status" value="1"/>
</dbReference>
<evidence type="ECO:0008006" key="4">
    <source>
        <dbReference type="Google" id="ProtNLM"/>
    </source>
</evidence>
<organism evidence="2 3">
    <name type="scientific">Myxococcus fulvus (strain ATCC BAA-855 / HW-1)</name>
    <dbReference type="NCBI Taxonomy" id="483219"/>
    <lineage>
        <taxon>Bacteria</taxon>
        <taxon>Pseudomonadati</taxon>
        <taxon>Myxococcota</taxon>
        <taxon>Myxococcia</taxon>
        <taxon>Myxococcales</taxon>
        <taxon>Cystobacterineae</taxon>
        <taxon>Myxococcaceae</taxon>
        <taxon>Myxococcus</taxon>
    </lineage>
</organism>